<evidence type="ECO:0008006" key="3">
    <source>
        <dbReference type="Google" id="ProtNLM"/>
    </source>
</evidence>
<dbReference type="Proteomes" id="UP001597368">
    <property type="component" value="Unassembled WGS sequence"/>
</dbReference>
<evidence type="ECO:0000313" key="1">
    <source>
        <dbReference type="EMBL" id="MFD1933471.1"/>
    </source>
</evidence>
<dbReference type="SUPFAM" id="SSF55718">
    <property type="entry name" value="SCP-like"/>
    <property type="match status" value="1"/>
</dbReference>
<dbReference type="InterPro" id="IPR034660">
    <property type="entry name" value="DinB/YfiT-like"/>
</dbReference>
<protein>
    <recommendedName>
        <fullName evidence="3">Mycothiol-dependent maleylpyruvate isomerase metal-binding domain-containing protein</fullName>
    </recommendedName>
</protein>
<accession>A0ABW4SW71</accession>
<dbReference type="EMBL" id="JBHUFV010000033">
    <property type="protein sequence ID" value="MFD1933471.1"/>
    <property type="molecule type" value="Genomic_DNA"/>
</dbReference>
<comment type="caution">
    <text evidence="1">The sequence shown here is derived from an EMBL/GenBank/DDBJ whole genome shotgun (WGS) entry which is preliminary data.</text>
</comment>
<sequence>MRAPSALPTWTRGHVLAHLARSANACLYRCWREVETHHVDLDAGYRTADWPAAYVSWALDDTLTSLAARSFPVGRVEAVDLGRSWTVSPTGPAVAGSGHALLGWLSWRAPCAPPAVGGPLPEPPAWPLPPAPGWD</sequence>
<proteinExistence type="predicted"/>
<evidence type="ECO:0000313" key="2">
    <source>
        <dbReference type="Proteomes" id="UP001597368"/>
    </source>
</evidence>
<keyword evidence="2" id="KW-1185">Reference proteome</keyword>
<reference evidence="2" key="1">
    <citation type="journal article" date="2019" name="Int. J. Syst. Evol. Microbiol.">
        <title>The Global Catalogue of Microorganisms (GCM) 10K type strain sequencing project: providing services to taxonomists for standard genome sequencing and annotation.</title>
        <authorList>
            <consortium name="The Broad Institute Genomics Platform"/>
            <consortium name="The Broad Institute Genome Sequencing Center for Infectious Disease"/>
            <person name="Wu L."/>
            <person name="Ma J."/>
        </authorList>
    </citation>
    <scope>NUCLEOTIDE SEQUENCE [LARGE SCALE GENOMIC DNA]</scope>
    <source>
        <strain evidence="2">ICMP 6774ER</strain>
    </source>
</reference>
<name>A0ABW4SW71_9ACTN</name>
<organism evidence="1 2">
    <name type="scientific">Nonomuraea mangrovi</name>
    <dbReference type="NCBI Taxonomy" id="2316207"/>
    <lineage>
        <taxon>Bacteria</taxon>
        <taxon>Bacillati</taxon>
        <taxon>Actinomycetota</taxon>
        <taxon>Actinomycetes</taxon>
        <taxon>Streptosporangiales</taxon>
        <taxon>Streptosporangiaceae</taxon>
        <taxon>Nonomuraea</taxon>
    </lineage>
</organism>
<dbReference type="InterPro" id="IPR036527">
    <property type="entry name" value="SCP2_sterol-bd_dom_sf"/>
</dbReference>
<dbReference type="SUPFAM" id="SSF109854">
    <property type="entry name" value="DinB/YfiT-like putative metalloenzymes"/>
    <property type="match status" value="1"/>
</dbReference>
<dbReference type="RefSeq" id="WP_379573514.1">
    <property type="nucleotide sequence ID" value="NZ_JBHUFV010000033.1"/>
</dbReference>
<dbReference type="Gene3D" id="1.20.120.450">
    <property type="entry name" value="dinb family like domain"/>
    <property type="match status" value="1"/>
</dbReference>
<gene>
    <name evidence="1" type="ORF">ACFSKW_18600</name>
</gene>